<accession>A0AAC8VGM4</accession>
<dbReference type="RefSeq" id="WP_048875952.1">
    <property type="nucleotide sequence ID" value="NZ_CP012508.1"/>
</dbReference>
<proteinExistence type="predicted"/>
<organism evidence="1 2">
    <name type="scientific">Piscirickettsia salmonis</name>
    <dbReference type="NCBI Taxonomy" id="1238"/>
    <lineage>
        <taxon>Bacteria</taxon>
        <taxon>Pseudomonadati</taxon>
        <taxon>Pseudomonadota</taxon>
        <taxon>Gammaproteobacteria</taxon>
        <taxon>Thiotrichales</taxon>
        <taxon>Piscirickettsiaceae</taxon>
        <taxon>Piscirickettsia</taxon>
    </lineage>
</organism>
<reference evidence="1 2" key="1">
    <citation type="journal article" date="2014" name="Genome Announc.">
        <title>Comparative Genome Analysis of Two Isolates of the Fish Pathogen Piscirickettsia salmonis from Different Hosts Reveals Major Differences in Virulence-Associated Secretion Systems.</title>
        <authorList>
            <person name="Bohle H."/>
            <person name="Henriquez P."/>
            <person name="Grothusen H."/>
            <person name="Navas E."/>
            <person name="Sandoval A."/>
            <person name="Bustamante F."/>
            <person name="Bustos P."/>
            <person name="Mancilla M."/>
        </authorList>
    </citation>
    <scope>NUCLEOTIDE SEQUENCE [LARGE SCALE GENOMIC DNA]</scope>
    <source>
        <strain evidence="2">B1-32597</strain>
    </source>
</reference>
<dbReference type="Proteomes" id="UP000029558">
    <property type="component" value="Chromosome"/>
</dbReference>
<evidence type="ECO:0000313" key="2">
    <source>
        <dbReference type="Proteomes" id="UP000029558"/>
    </source>
</evidence>
<name>A0AAC8VGM4_PISSA</name>
<evidence type="ECO:0000313" key="1">
    <source>
        <dbReference type="EMBL" id="ALB22150.1"/>
    </source>
</evidence>
<protein>
    <submittedName>
        <fullName evidence="1">Uncharacterized protein</fullName>
    </submittedName>
</protein>
<gene>
    <name evidence="1" type="ORF">KU39_967</name>
</gene>
<sequence length="211" mass="23888">MIIKKLNCVLKKGNNMPHDRTLLQERAAKVQQKLKWLYKITKDRGITFEQEAQLEALLTAIPHDSSLLESSPYARAIWTEVEDVGVERKLLFLERLVTEGVIAQLSAYDLLDYDSDYLHSEFGALVAAEKSRFADCDGEIKPATYMLFENIEQVLNDESRYCFIKVEDVTGPLLEKTDPKLDPPVATLIKDFTMRNGDVAIAESEGSECDL</sequence>
<dbReference type="EMBL" id="CP012508">
    <property type="protein sequence ID" value="ALB22150.1"/>
    <property type="molecule type" value="Genomic_DNA"/>
</dbReference>
<dbReference type="AlphaFoldDB" id="A0AAC8VGM4"/>